<keyword evidence="3" id="KW-1185">Reference proteome</keyword>
<evidence type="ECO:0000313" key="2">
    <source>
        <dbReference type="EMBL" id="ATL46904.1"/>
    </source>
</evidence>
<sequence length="161" mass="16894">MKLKLSLLAGLVAILCFTACTKESDKPAGSITMLINDSTFTGNYATALRFDSSSTHTTFSVSAGNLGGGLVGFTLKIPSKSPSTGMYSNNPDMDTYVSISYSVSMFGTEYNSFLQGGNAIVTITKLDGKIIEGTFSGRVVSDAENGGFLDITEGKFSAAFD</sequence>
<accession>A0A291QSS7</accession>
<reference evidence="2 3" key="1">
    <citation type="submission" date="2017-10" db="EMBL/GenBank/DDBJ databases">
        <title>Paenichitinophaga pekingensis gen. nov., sp. nov., isolated from activated sludge.</title>
        <authorList>
            <person name="Jin D."/>
            <person name="Kong X."/>
            <person name="Deng Y."/>
            <person name="Bai Z."/>
        </authorList>
    </citation>
    <scope>NUCLEOTIDE SEQUENCE [LARGE SCALE GENOMIC DNA]</scope>
    <source>
        <strain evidence="2 3">13</strain>
    </source>
</reference>
<dbReference type="EMBL" id="CP023777">
    <property type="protein sequence ID" value="ATL46904.1"/>
    <property type="molecule type" value="Genomic_DNA"/>
</dbReference>
<dbReference type="KEGG" id="cbae:COR50_06755"/>
<protein>
    <submittedName>
        <fullName evidence="2">Uncharacterized protein</fullName>
    </submittedName>
</protein>
<dbReference type="OrthoDB" id="1349136at2"/>
<proteinExistence type="predicted"/>
<evidence type="ECO:0000256" key="1">
    <source>
        <dbReference type="SAM" id="SignalP"/>
    </source>
</evidence>
<feature type="signal peptide" evidence="1">
    <location>
        <begin position="1"/>
        <end position="21"/>
    </location>
</feature>
<dbReference type="RefSeq" id="WP_098193290.1">
    <property type="nucleotide sequence ID" value="NZ_CP023777.1"/>
</dbReference>
<feature type="chain" id="PRO_5012810061" evidence="1">
    <location>
        <begin position="22"/>
        <end position="161"/>
    </location>
</feature>
<name>A0A291QSS7_9BACT</name>
<dbReference type="AlphaFoldDB" id="A0A291QSS7"/>
<organism evidence="2 3">
    <name type="scientific">Chitinophaga caeni</name>
    <dbReference type="NCBI Taxonomy" id="2029983"/>
    <lineage>
        <taxon>Bacteria</taxon>
        <taxon>Pseudomonadati</taxon>
        <taxon>Bacteroidota</taxon>
        <taxon>Chitinophagia</taxon>
        <taxon>Chitinophagales</taxon>
        <taxon>Chitinophagaceae</taxon>
        <taxon>Chitinophaga</taxon>
    </lineage>
</organism>
<evidence type="ECO:0000313" key="3">
    <source>
        <dbReference type="Proteomes" id="UP000220133"/>
    </source>
</evidence>
<dbReference type="Proteomes" id="UP000220133">
    <property type="component" value="Chromosome"/>
</dbReference>
<gene>
    <name evidence="2" type="ORF">COR50_06755</name>
</gene>
<keyword evidence="1" id="KW-0732">Signal</keyword>